<dbReference type="Proteomes" id="UP000079169">
    <property type="component" value="Unplaced"/>
</dbReference>
<evidence type="ECO:0000256" key="2">
    <source>
        <dbReference type="ARBA" id="ARBA00010917"/>
    </source>
</evidence>
<dbReference type="GO" id="GO:0005742">
    <property type="term" value="C:mitochondrial outer membrane translocase complex"/>
    <property type="evidence" value="ECO:0007669"/>
    <property type="project" value="InterPro"/>
</dbReference>
<evidence type="ECO:0000256" key="3">
    <source>
        <dbReference type="ARBA" id="ARBA00014537"/>
    </source>
</evidence>
<dbReference type="PaxDb" id="121845-A0A1S4EN72"/>
<dbReference type="PANTHER" id="PTHR46722">
    <property type="entry name" value="MITOCHONDRIAL IMPORT RECEPTOR SUBUNIT TOM7 HOMOLOG"/>
    <property type="match status" value="1"/>
</dbReference>
<dbReference type="KEGG" id="dci:103519245"/>
<dbReference type="AlphaFoldDB" id="A0A1S4EN72"/>
<evidence type="ECO:0000256" key="6">
    <source>
        <dbReference type="ARBA" id="ARBA00022787"/>
    </source>
</evidence>
<evidence type="ECO:0000256" key="10">
    <source>
        <dbReference type="ARBA" id="ARBA00023136"/>
    </source>
</evidence>
<comment type="subcellular location">
    <subcellularLocation>
        <location evidence="1">Mitochondrion outer membrane</location>
        <topology evidence="1">Single-pass membrane protein</topology>
    </subcellularLocation>
</comment>
<dbReference type="RefSeq" id="XP_026686610.1">
    <property type="nucleotide sequence ID" value="XM_026830809.1"/>
</dbReference>
<keyword evidence="5" id="KW-0812">Transmembrane</keyword>
<dbReference type="OMA" id="TREVFHW"/>
<dbReference type="GeneID" id="103519245"/>
<keyword evidence="6" id="KW-1000">Mitochondrion outer membrane</keyword>
<gene>
    <name evidence="14" type="primary">LOC103519245</name>
    <name evidence="13 15" type="synonym">LOC103519246</name>
</gene>
<keyword evidence="13 14" id="KW-0675">Receptor</keyword>
<dbReference type="Pfam" id="PF08038">
    <property type="entry name" value="Tom7"/>
    <property type="match status" value="1"/>
</dbReference>
<keyword evidence="7" id="KW-0653">Protein transport</keyword>
<keyword evidence="10" id="KW-0472">Membrane</keyword>
<evidence type="ECO:0000256" key="4">
    <source>
        <dbReference type="ARBA" id="ARBA00022448"/>
    </source>
</evidence>
<dbReference type="KEGG" id="dci:103519246"/>
<accession>A0A1S4EN72</accession>
<evidence type="ECO:0000313" key="12">
    <source>
        <dbReference type="Proteomes" id="UP000079169"/>
    </source>
</evidence>
<evidence type="ECO:0000256" key="5">
    <source>
        <dbReference type="ARBA" id="ARBA00022692"/>
    </source>
</evidence>
<evidence type="ECO:0000256" key="9">
    <source>
        <dbReference type="ARBA" id="ARBA00023128"/>
    </source>
</evidence>
<evidence type="ECO:0000313" key="14">
    <source>
        <dbReference type="RefSeq" id="XP_017303614.1"/>
    </source>
</evidence>
<proteinExistence type="inferred from homology"/>
<dbReference type="GO" id="GO:1903955">
    <property type="term" value="P:positive regulation of protein targeting to mitochondrion"/>
    <property type="evidence" value="ECO:0007669"/>
    <property type="project" value="TreeGrafter"/>
</dbReference>
<reference evidence="13 14" key="1">
    <citation type="submission" date="2025-04" db="UniProtKB">
        <authorList>
            <consortium name="RefSeq"/>
        </authorList>
    </citation>
    <scope>IDENTIFICATION</scope>
</reference>
<comment type="similarity">
    <text evidence="2">Belongs to the Tom7 family.</text>
</comment>
<evidence type="ECO:0000313" key="15">
    <source>
        <dbReference type="RefSeq" id="XP_026686610.1"/>
    </source>
</evidence>
<name>A0A1S4EN72_DIACI</name>
<sequence length="55" mass="5918">MPVVAINKGAKQRLGTIINFAKKVFHIGFIPAVIYFGLKSGGEGGEPLSVFSLIW</sequence>
<dbReference type="InterPro" id="IPR012621">
    <property type="entry name" value="Tom7"/>
</dbReference>
<protein>
    <recommendedName>
        <fullName evidence="3">Mitochondrial import receptor subunit TOM7 homolog</fullName>
    </recommendedName>
    <alternativeName>
        <fullName evidence="11">Translocase of outer membrane 7 kDa subunit homolog</fullName>
    </alternativeName>
</protein>
<keyword evidence="9" id="KW-0496">Mitochondrion</keyword>
<dbReference type="RefSeq" id="XP_017303614.1">
    <property type="nucleotide sequence ID" value="XM_017448125.2"/>
</dbReference>
<dbReference type="GO" id="GO:0030150">
    <property type="term" value="P:protein import into mitochondrial matrix"/>
    <property type="evidence" value="ECO:0007669"/>
    <property type="project" value="InterPro"/>
</dbReference>
<dbReference type="RefSeq" id="XP_008482554.1">
    <property type="nucleotide sequence ID" value="XM_008484332.3"/>
</dbReference>
<evidence type="ECO:0000313" key="13">
    <source>
        <dbReference type="RefSeq" id="XP_008482554.1"/>
    </source>
</evidence>
<dbReference type="GeneID" id="103519246"/>
<keyword evidence="8" id="KW-1133">Transmembrane helix</keyword>
<evidence type="ECO:0000256" key="11">
    <source>
        <dbReference type="ARBA" id="ARBA00032786"/>
    </source>
</evidence>
<keyword evidence="4" id="KW-0813">Transport</keyword>
<evidence type="ECO:0000256" key="1">
    <source>
        <dbReference type="ARBA" id="ARBA00004572"/>
    </source>
</evidence>
<keyword evidence="12" id="KW-1185">Reference proteome</keyword>
<evidence type="ECO:0000256" key="8">
    <source>
        <dbReference type="ARBA" id="ARBA00022989"/>
    </source>
</evidence>
<dbReference type="PANTHER" id="PTHR46722:SF1">
    <property type="entry name" value="MITOCHONDRIAL IMPORT RECEPTOR SUBUNIT TOM7 HOMOLOG"/>
    <property type="match status" value="1"/>
</dbReference>
<organism evidence="12 14">
    <name type="scientific">Diaphorina citri</name>
    <name type="common">Asian citrus psyllid</name>
    <dbReference type="NCBI Taxonomy" id="121845"/>
    <lineage>
        <taxon>Eukaryota</taxon>
        <taxon>Metazoa</taxon>
        <taxon>Ecdysozoa</taxon>
        <taxon>Arthropoda</taxon>
        <taxon>Hexapoda</taxon>
        <taxon>Insecta</taxon>
        <taxon>Pterygota</taxon>
        <taxon>Neoptera</taxon>
        <taxon>Paraneoptera</taxon>
        <taxon>Hemiptera</taxon>
        <taxon>Sternorrhyncha</taxon>
        <taxon>Psylloidea</taxon>
        <taxon>Psyllidae</taxon>
        <taxon>Diaphorininae</taxon>
        <taxon>Diaphorina</taxon>
    </lineage>
</organism>
<evidence type="ECO:0000256" key="7">
    <source>
        <dbReference type="ARBA" id="ARBA00022927"/>
    </source>
</evidence>